<dbReference type="Proteomes" id="UP000053424">
    <property type="component" value="Unassembled WGS sequence"/>
</dbReference>
<proteinExistence type="predicted"/>
<reference evidence="3" key="2">
    <citation type="submission" date="2015-01" db="EMBL/GenBank/DDBJ databases">
        <title>Evolutionary Origins and Diversification of the Mycorrhizal Mutualists.</title>
        <authorList>
            <consortium name="DOE Joint Genome Institute"/>
            <consortium name="Mycorrhizal Genomics Consortium"/>
            <person name="Kohler A."/>
            <person name="Kuo A."/>
            <person name="Nagy L.G."/>
            <person name="Floudas D."/>
            <person name="Copeland A."/>
            <person name="Barry K.W."/>
            <person name="Cichocki N."/>
            <person name="Veneault-Fourrey C."/>
            <person name="LaButti K."/>
            <person name="Lindquist E.A."/>
            <person name="Lipzen A."/>
            <person name="Lundell T."/>
            <person name="Morin E."/>
            <person name="Murat C."/>
            <person name="Riley R."/>
            <person name="Ohm R."/>
            <person name="Sun H."/>
            <person name="Tunlid A."/>
            <person name="Henrissat B."/>
            <person name="Grigoriev I.V."/>
            <person name="Hibbett D.S."/>
            <person name="Martin F."/>
        </authorList>
    </citation>
    <scope>NUCLEOTIDE SEQUENCE [LARGE SCALE GENOMIC DNA]</scope>
    <source>
        <strain evidence="3">h7</strain>
    </source>
</reference>
<reference evidence="2 3" key="1">
    <citation type="submission" date="2014-04" db="EMBL/GenBank/DDBJ databases">
        <authorList>
            <consortium name="DOE Joint Genome Institute"/>
            <person name="Kuo A."/>
            <person name="Gay G."/>
            <person name="Dore J."/>
            <person name="Kohler A."/>
            <person name="Nagy L.G."/>
            <person name="Floudas D."/>
            <person name="Copeland A."/>
            <person name="Barry K.W."/>
            <person name="Cichocki N."/>
            <person name="Veneault-Fourrey C."/>
            <person name="LaButti K."/>
            <person name="Lindquist E.A."/>
            <person name="Lipzen A."/>
            <person name="Lundell T."/>
            <person name="Morin E."/>
            <person name="Murat C."/>
            <person name="Sun H."/>
            <person name="Tunlid A."/>
            <person name="Henrissat B."/>
            <person name="Grigoriev I.V."/>
            <person name="Hibbett D.S."/>
            <person name="Martin F."/>
            <person name="Nordberg H.P."/>
            <person name="Cantor M.N."/>
            <person name="Hua S.X."/>
        </authorList>
    </citation>
    <scope>NUCLEOTIDE SEQUENCE [LARGE SCALE GENOMIC DNA]</scope>
    <source>
        <strain evidence="3">h7</strain>
    </source>
</reference>
<organism evidence="2 3">
    <name type="scientific">Hebeloma cylindrosporum</name>
    <dbReference type="NCBI Taxonomy" id="76867"/>
    <lineage>
        <taxon>Eukaryota</taxon>
        <taxon>Fungi</taxon>
        <taxon>Dikarya</taxon>
        <taxon>Basidiomycota</taxon>
        <taxon>Agaricomycotina</taxon>
        <taxon>Agaricomycetes</taxon>
        <taxon>Agaricomycetidae</taxon>
        <taxon>Agaricales</taxon>
        <taxon>Agaricineae</taxon>
        <taxon>Hymenogastraceae</taxon>
        <taxon>Hebeloma</taxon>
    </lineage>
</organism>
<evidence type="ECO:0000313" key="2">
    <source>
        <dbReference type="EMBL" id="KIM42821.1"/>
    </source>
</evidence>
<feature type="region of interest" description="Disordered" evidence="1">
    <location>
        <begin position="58"/>
        <end position="79"/>
    </location>
</feature>
<dbReference type="HOGENOM" id="CLU_2399916_0_0_1"/>
<evidence type="ECO:0000313" key="3">
    <source>
        <dbReference type="Proteomes" id="UP000053424"/>
    </source>
</evidence>
<keyword evidence="3" id="KW-1185">Reference proteome</keyword>
<evidence type="ECO:0000256" key="1">
    <source>
        <dbReference type="SAM" id="MobiDB-lite"/>
    </source>
</evidence>
<name>A0A0C3CGT2_HEBCY</name>
<protein>
    <submittedName>
        <fullName evidence="2">Uncharacterized protein</fullName>
    </submittedName>
</protein>
<accession>A0A0C3CGT2</accession>
<gene>
    <name evidence="2" type="ORF">M413DRAFT_444474</name>
</gene>
<dbReference type="EMBL" id="KN831777">
    <property type="protein sequence ID" value="KIM42821.1"/>
    <property type="molecule type" value="Genomic_DNA"/>
</dbReference>
<sequence>MWIQFPSRILRHAHFRSRPSHTQSPSRIPRHMYSPSLITRRVRSPSRIQPHSRIARRVHFPSHREGPKSPGIRGRLKGQEEETYREFAVISEY</sequence>
<dbReference type="AlphaFoldDB" id="A0A0C3CGT2"/>